<dbReference type="Proteomes" id="UP000002593">
    <property type="component" value="Chromosome"/>
</dbReference>
<keyword evidence="4" id="KW-0862">Zinc</keyword>
<keyword evidence="7" id="KW-1185">Reference proteome</keyword>
<comment type="cofactor">
    <cofactor evidence="1">
        <name>Zn(2+)</name>
        <dbReference type="ChEBI" id="CHEBI:29105"/>
    </cofactor>
</comment>
<dbReference type="Gene3D" id="3.40.50.10310">
    <property type="entry name" value="Creatininase"/>
    <property type="match status" value="1"/>
</dbReference>
<dbReference type="PANTHER" id="PTHR35005:SF1">
    <property type="entry name" value="2-AMINO-5-FORMYLAMINO-6-RIBOSYLAMINOPYRIMIDIN-4(3H)-ONE 5'-MONOPHOSPHATE DEFORMYLASE"/>
    <property type="match status" value="1"/>
</dbReference>
<dbReference type="GO" id="GO:0046872">
    <property type="term" value="F:metal ion binding"/>
    <property type="evidence" value="ECO:0007669"/>
    <property type="project" value="UniProtKB-KW"/>
</dbReference>
<dbReference type="SUPFAM" id="SSF102215">
    <property type="entry name" value="Creatininase"/>
    <property type="match status" value="1"/>
</dbReference>
<gene>
    <name evidence="6" type="ordered locus">Hbut_0562</name>
</gene>
<proteinExistence type="predicted"/>
<dbReference type="eggNOG" id="arCOG04536">
    <property type="taxonomic scope" value="Archaea"/>
</dbReference>
<dbReference type="AlphaFoldDB" id="A2BKB1"/>
<dbReference type="EMBL" id="CP000493">
    <property type="protein sequence ID" value="ABM80422.1"/>
    <property type="molecule type" value="Genomic_DNA"/>
</dbReference>
<evidence type="ECO:0000313" key="7">
    <source>
        <dbReference type="Proteomes" id="UP000002593"/>
    </source>
</evidence>
<dbReference type="KEGG" id="hbu:Hbut_0562"/>
<dbReference type="InterPro" id="IPR024087">
    <property type="entry name" value="Creatininase-like_sf"/>
</dbReference>
<accession>A2BKB1</accession>
<evidence type="ECO:0000313" key="6">
    <source>
        <dbReference type="EMBL" id="ABM80422.1"/>
    </source>
</evidence>
<name>A2BKB1_HYPBU</name>
<evidence type="ECO:0000256" key="2">
    <source>
        <dbReference type="ARBA" id="ARBA00022723"/>
    </source>
</evidence>
<dbReference type="STRING" id="415426.Hbut_0562"/>
<organism evidence="6 7">
    <name type="scientific">Hyperthermus butylicus (strain DSM 5456 / JCM 9403 / PLM1-5)</name>
    <dbReference type="NCBI Taxonomy" id="415426"/>
    <lineage>
        <taxon>Archaea</taxon>
        <taxon>Thermoproteota</taxon>
        <taxon>Thermoprotei</taxon>
        <taxon>Desulfurococcales</taxon>
        <taxon>Pyrodictiaceae</taxon>
        <taxon>Hyperthermus</taxon>
    </lineage>
</organism>
<dbReference type="HOGENOM" id="CLU_1136043_0_0_2"/>
<dbReference type="PANTHER" id="PTHR35005">
    <property type="entry name" value="3-DEHYDRO-SCYLLO-INOSOSE HYDROLASE"/>
    <property type="match status" value="1"/>
</dbReference>
<dbReference type="EnsemblBacteria" id="ABM80422">
    <property type="protein sequence ID" value="ABM80422"/>
    <property type="gene ID" value="Hbut_0562"/>
</dbReference>
<dbReference type="InterPro" id="IPR003785">
    <property type="entry name" value="Creatininase/forma_Hydrolase"/>
</dbReference>
<dbReference type="Pfam" id="PF02633">
    <property type="entry name" value="Creatininase"/>
    <property type="match status" value="1"/>
</dbReference>
<evidence type="ECO:0000256" key="3">
    <source>
        <dbReference type="ARBA" id="ARBA00022801"/>
    </source>
</evidence>
<dbReference type="GeneID" id="4782752"/>
<dbReference type="OrthoDB" id="46121at2157"/>
<dbReference type="GO" id="GO:0009231">
    <property type="term" value="P:riboflavin biosynthetic process"/>
    <property type="evidence" value="ECO:0007669"/>
    <property type="project" value="TreeGrafter"/>
</dbReference>
<keyword evidence="5" id="KW-0812">Transmembrane</keyword>
<feature type="transmembrane region" description="Helical" evidence="5">
    <location>
        <begin position="95"/>
        <end position="119"/>
    </location>
</feature>
<reference evidence="6 7" key="1">
    <citation type="journal article" date="2007" name="Archaea">
        <title>The genome of Hyperthermus butylicus: a sulfur-reducing, peptide fermenting, neutrophilic Crenarchaeote growing up to 108 degrees C.</title>
        <authorList>
            <person name="Brugger K."/>
            <person name="Chen L."/>
            <person name="Stark M."/>
            <person name="Zibat A."/>
            <person name="Redder P."/>
            <person name="Ruepp A."/>
            <person name="Awayez M."/>
            <person name="She Q."/>
            <person name="Garrett R.A."/>
            <person name="Klenk H.P."/>
        </authorList>
    </citation>
    <scope>NUCLEOTIDE SEQUENCE [LARGE SCALE GENOMIC DNA]</scope>
    <source>
        <strain evidence="7">DSM 5456 / JCM 9403 / PLM1-5</strain>
    </source>
</reference>
<dbReference type="GO" id="GO:0016811">
    <property type="term" value="F:hydrolase activity, acting on carbon-nitrogen (but not peptide) bonds, in linear amides"/>
    <property type="evidence" value="ECO:0007669"/>
    <property type="project" value="TreeGrafter"/>
</dbReference>
<keyword evidence="5" id="KW-1133">Transmembrane helix</keyword>
<keyword evidence="5" id="KW-0472">Membrane</keyword>
<keyword evidence="2" id="KW-0479">Metal-binding</keyword>
<evidence type="ECO:0000256" key="4">
    <source>
        <dbReference type="ARBA" id="ARBA00022833"/>
    </source>
</evidence>
<sequence>MARVCSPYSSNAYCRASVALLPVASVENHGVLPLASDVLIADCVVQRVKTSVEGADGIAILPVIPYSVCVEHEPPRLGVRPSVFIEYLVDLLNEILAYTGSVVIAVFHGGAFHAAYIAARYARRTTGRPVLVYSFWQVVEDTLQKRYGLKPGILHADPVEASILLACGYKGSWLKEENIDTVLSILHSSNHRTPIQPWIAEDVPGLYPDQPVPASQELGETLLEEAVAELISTIKTTAKKPPGG</sequence>
<keyword evidence="3" id="KW-0378">Hydrolase</keyword>
<dbReference type="RefSeq" id="WP_011821740.1">
    <property type="nucleotide sequence ID" value="NC_008818.1"/>
</dbReference>
<evidence type="ECO:0000256" key="5">
    <source>
        <dbReference type="SAM" id="Phobius"/>
    </source>
</evidence>
<evidence type="ECO:0000256" key="1">
    <source>
        <dbReference type="ARBA" id="ARBA00001947"/>
    </source>
</evidence>
<protein>
    <submittedName>
        <fullName evidence="6">Uncharacterized protein, putative amidase</fullName>
    </submittedName>
</protein>